<sequence>MSTARDQLVGRIGAIQSVLSDPLSTDISPVPTPNSPAVVIRNGCMVMLFSALEGFLRDRSLECAKAIDQAAVPYTHLPAGLKAASLIATFEGLGNLPRGLPMSEKLSEFEQAAVAVASGAMGQPYQFTHYSFGRDKSNITSDDVSKIAKSFGVDNFWKAAGIVSQKAGMAMPGNVDEVFKQLARERHKAAHVPSHNVPHSQLVAALPQALTLALSFDTLVSAATKRLSTSQIAHGVLPTLVTGADVDFLTLKPRRAGRWAAFVPNRVKALFTEADFNAALVQATSTASSRHLSVVCQDSTGRASVWRTVLG</sequence>
<dbReference type="Proteomes" id="UP000184693">
    <property type="component" value="Unassembled WGS sequence"/>
</dbReference>
<dbReference type="Pfam" id="PF18735">
    <property type="entry name" value="HEPN_RiboL-PSP"/>
    <property type="match status" value="1"/>
</dbReference>
<evidence type="ECO:0000313" key="2">
    <source>
        <dbReference type="EMBL" id="SIO22713.1"/>
    </source>
</evidence>
<dbReference type="RefSeq" id="WP_302050855.1">
    <property type="nucleotide sequence ID" value="NZ_FSRM01000001.1"/>
</dbReference>
<dbReference type="EMBL" id="FSRM01000001">
    <property type="protein sequence ID" value="SIO22713.1"/>
    <property type="molecule type" value="Genomic_DNA"/>
</dbReference>
<protein>
    <recommendedName>
        <fullName evidence="1">RiboL-PSP-HEPN domain-containing protein</fullName>
    </recommendedName>
</protein>
<organism evidence="2 3">
    <name type="scientific">Paraburkholderia phenazinium</name>
    <dbReference type="NCBI Taxonomy" id="60549"/>
    <lineage>
        <taxon>Bacteria</taxon>
        <taxon>Pseudomonadati</taxon>
        <taxon>Pseudomonadota</taxon>
        <taxon>Betaproteobacteria</taxon>
        <taxon>Burkholderiales</taxon>
        <taxon>Burkholderiaceae</taxon>
        <taxon>Paraburkholderia</taxon>
    </lineage>
</organism>
<accession>A0A1N6HSI0</accession>
<dbReference type="AlphaFoldDB" id="A0A1N6HSI0"/>
<reference evidence="2 3" key="1">
    <citation type="submission" date="2016-11" db="EMBL/GenBank/DDBJ databases">
        <authorList>
            <person name="Jaros S."/>
            <person name="Januszkiewicz K."/>
            <person name="Wedrychowicz H."/>
        </authorList>
    </citation>
    <scope>NUCLEOTIDE SEQUENCE [LARGE SCALE GENOMIC DNA]</scope>
    <source>
        <strain evidence="2 3">GAS86</strain>
    </source>
</reference>
<feature type="domain" description="RiboL-PSP-HEPN" evidence="1">
    <location>
        <begin position="33"/>
        <end position="191"/>
    </location>
</feature>
<gene>
    <name evidence="2" type="ORF">SAMN05444168_3569</name>
</gene>
<evidence type="ECO:0000313" key="3">
    <source>
        <dbReference type="Proteomes" id="UP000184693"/>
    </source>
</evidence>
<dbReference type="InterPro" id="IPR041519">
    <property type="entry name" value="HEPN_RiboL-PSP"/>
</dbReference>
<proteinExistence type="predicted"/>
<evidence type="ECO:0000259" key="1">
    <source>
        <dbReference type="Pfam" id="PF18735"/>
    </source>
</evidence>
<name>A0A1N6HSI0_9BURK</name>